<dbReference type="PROSITE" id="PS50977">
    <property type="entry name" value="HTH_TETR_2"/>
    <property type="match status" value="1"/>
</dbReference>
<dbReference type="Pfam" id="PF00440">
    <property type="entry name" value="TetR_N"/>
    <property type="match status" value="1"/>
</dbReference>
<evidence type="ECO:0000256" key="3">
    <source>
        <dbReference type="ARBA" id="ARBA00023163"/>
    </source>
</evidence>
<dbReference type="PANTHER" id="PTHR47506">
    <property type="entry name" value="TRANSCRIPTIONAL REGULATORY PROTEIN"/>
    <property type="match status" value="1"/>
</dbReference>
<dbReference type="InterPro" id="IPR001647">
    <property type="entry name" value="HTH_TetR"/>
</dbReference>
<reference evidence="6 7" key="1">
    <citation type="submission" date="2024-08" db="EMBL/GenBank/DDBJ databases">
        <authorList>
            <person name="Lu H."/>
        </authorList>
    </citation>
    <scope>NUCLEOTIDE SEQUENCE [LARGE SCALE GENOMIC DNA]</scope>
    <source>
        <strain evidence="6 7">LYH14W</strain>
    </source>
</reference>
<evidence type="ECO:0000313" key="7">
    <source>
        <dbReference type="Proteomes" id="UP001606210"/>
    </source>
</evidence>
<keyword evidence="3" id="KW-0804">Transcription</keyword>
<proteinExistence type="predicted"/>
<dbReference type="Gene3D" id="1.10.357.10">
    <property type="entry name" value="Tetracycline Repressor, domain 2"/>
    <property type="match status" value="1"/>
</dbReference>
<dbReference type="InterPro" id="IPR009057">
    <property type="entry name" value="Homeodomain-like_sf"/>
</dbReference>
<organism evidence="6 7">
    <name type="scientific">Pelomonas parva</name>
    <dbReference type="NCBI Taxonomy" id="3299032"/>
    <lineage>
        <taxon>Bacteria</taxon>
        <taxon>Pseudomonadati</taxon>
        <taxon>Pseudomonadota</taxon>
        <taxon>Betaproteobacteria</taxon>
        <taxon>Burkholderiales</taxon>
        <taxon>Sphaerotilaceae</taxon>
        <taxon>Roseateles</taxon>
    </lineage>
</organism>
<evidence type="ECO:0000313" key="6">
    <source>
        <dbReference type="EMBL" id="MFG6433530.1"/>
    </source>
</evidence>
<protein>
    <submittedName>
        <fullName evidence="6">TetR/AcrR family transcriptional regulator</fullName>
    </submittedName>
</protein>
<dbReference type="InterPro" id="IPR036271">
    <property type="entry name" value="Tet_transcr_reg_TetR-rel_C_sf"/>
</dbReference>
<dbReference type="Proteomes" id="UP001606210">
    <property type="component" value="Unassembled WGS sequence"/>
</dbReference>
<name>A0ABW7FCK7_9BURK</name>
<keyword evidence="1" id="KW-0805">Transcription regulation</keyword>
<keyword evidence="2 4" id="KW-0238">DNA-binding</keyword>
<dbReference type="SUPFAM" id="SSF48498">
    <property type="entry name" value="Tetracyclin repressor-like, C-terminal domain"/>
    <property type="match status" value="1"/>
</dbReference>
<dbReference type="RefSeq" id="WP_394484349.1">
    <property type="nucleotide sequence ID" value="NZ_JBIGHV010000013.1"/>
</dbReference>
<evidence type="ECO:0000256" key="2">
    <source>
        <dbReference type="ARBA" id="ARBA00023125"/>
    </source>
</evidence>
<dbReference type="PANTHER" id="PTHR47506:SF1">
    <property type="entry name" value="HTH-TYPE TRANSCRIPTIONAL REGULATOR YJDC"/>
    <property type="match status" value="1"/>
</dbReference>
<dbReference type="PRINTS" id="PR00455">
    <property type="entry name" value="HTHTETR"/>
</dbReference>
<dbReference type="EMBL" id="JBIGHV010000013">
    <property type="protein sequence ID" value="MFG6433530.1"/>
    <property type="molecule type" value="Genomic_DNA"/>
</dbReference>
<evidence type="ECO:0000256" key="1">
    <source>
        <dbReference type="ARBA" id="ARBA00023015"/>
    </source>
</evidence>
<gene>
    <name evidence="6" type="ORF">ACG00Y_26720</name>
</gene>
<keyword evidence="7" id="KW-1185">Reference proteome</keyword>
<evidence type="ECO:0000259" key="5">
    <source>
        <dbReference type="PROSITE" id="PS50977"/>
    </source>
</evidence>
<feature type="DNA-binding region" description="H-T-H motif" evidence="4">
    <location>
        <begin position="32"/>
        <end position="51"/>
    </location>
</feature>
<accession>A0ABW7FCK7</accession>
<comment type="caution">
    <text evidence="6">The sequence shown here is derived from an EMBL/GenBank/DDBJ whole genome shotgun (WGS) entry which is preliminary data.</text>
</comment>
<dbReference type="SUPFAM" id="SSF46689">
    <property type="entry name" value="Homeodomain-like"/>
    <property type="match status" value="1"/>
</dbReference>
<sequence>MTPPPDTAQTGSDRIVAAALRLFEERGYASTSLADVAAEAGMLKGNLAYYFATKPALLDAVLRSRQAELEAALGAGQPHDAAPAATIERLLAYVDAQAPVLAASGCPVGSLSTELGKLDAQLHQHAAGLLLGLLGWLQLQFARALPAPAARECAEHLLAVLQGAAVLAQASRDPAVIRRQVSASRAWLAVVLG</sequence>
<evidence type="ECO:0000256" key="4">
    <source>
        <dbReference type="PROSITE-ProRule" id="PRU00335"/>
    </source>
</evidence>
<feature type="domain" description="HTH tetR-type" evidence="5">
    <location>
        <begin position="9"/>
        <end position="69"/>
    </location>
</feature>